<keyword evidence="2" id="KW-1185">Reference proteome</keyword>
<organism evidence="1 2">
    <name type="scientific">Roseomonas fluvialis</name>
    <dbReference type="NCBI Taxonomy" id="1750527"/>
    <lineage>
        <taxon>Bacteria</taxon>
        <taxon>Pseudomonadati</taxon>
        <taxon>Pseudomonadota</taxon>
        <taxon>Alphaproteobacteria</taxon>
        <taxon>Acetobacterales</taxon>
        <taxon>Roseomonadaceae</taxon>
        <taxon>Roseomonas</taxon>
    </lineage>
</organism>
<proteinExistence type="predicted"/>
<accession>A0ABM7Y7L0</accession>
<dbReference type="RefSeq" id="WP_244408192.1">
    <property type="nucleotide sequence ID" value="NZ_AP025637.1"/>
</dbReference>
<reference evidence="1 2" key="1">
    <citation type="journal article" date="2016" name="Microbes Environ.">
        <title>Phylogenetically diverse aerobic anoxygenic phototrophic bacteria isolated from epilithic biofilms in Tama river, Japan.</title>
        <authorList>
            <person name="Hirose S."/>
            <person name="Matsuura K."/>
            <person name="Haruta S."/>
        </authorList>
    </citation>
    <scope>NUCLEOTIDE SEQUENCE [LARGE SCALE GENOMIC DNA]</scope>
    <source>
        <strain evidence="1 2">S08</strain>
    </source>
</reference>
<evidence type="ECO:0000313" key="2">
    <source>
        <dbReference type="Proteomes" id="UP000831327"/>
    </source>
</evidence>
<gene>
    <name evidence="1" type="ORF">Rmf_39100</name>
</gene>
<protein>
    <submittedName>
        <fullName evidence="1">Uncharacterized protein</fullName>
    </submittedName>
</protein>
<dbReference type="EMBL" id="AP025637">
    <property type="protein sequence ID" value="BDG73981.1"/>
    <property type="molecule type" value="Genomic_DNA"/>
</dbReference>
<name>A0ABM7Y7L0_9PROT</name>
<evidence type="ECO:0000313" key="1">
    <source>
        <dbReference type="EMBL" id="BDG73981.1"/>
    </source>
</evidence>
<sequence length="204" mass="20973">MILGTLFLLGAMVLVFFAWRALHRASGGDWVRDAGTRIVVEAPAGQEAPRLRLDSGGVALFGPVAAEWAPRAALSQALGNPSALPGQAGGAAPTGSWRVVAMVDLAAPGAFDSGDAALDKRLAESLGGRAMLLERVDGGAAPMLLHGVGSHTDGSLGGLALQSARFGELAARLGNPEGLAVEVLRRRIQRAGWGGERAQRRRGG</sequence>
<dbReference type="Proteomes" id="UP000831327">
    <property type="component" value="Chromosome"/>
</dbReference>